<organism evidence="3 4">
    <name type="scientific">Lentinus brumalis</name>
    <dbReference type="NCBI Taxonomy" id="2498619"/>
    <lineage>
        <taxon>Eukaryota</taxon>
        <taxon>Fungi</taxon>
        <taxon>Dikarya</taxon>
        <taxon>Basidiomycota</taxon>
        <taxon>Agaricomycotina</taxon>
        <taxon>Agaricomycetes</taxon>
        <taxon>Polyporales</taxon>
        <taxon>Polyporaceae</taxon>
        <taxon>Lentinus</taxon>
    </lineage>
</organism>
<keyword evidence="4" id="KW-1185">Reference proteome</keyword>
<gene>
    <name evidence="3" type="ORF">OH76DRAFT_1026402</name>
</gene>
<dbReference type="EMBL" id="KZ857442">
    <property type="protein sequence ID" value="RDX45051.1"/>
    <property type="molecule type" value="Genomic_DNA"/>
</dbReference>
<evidence type="ECO:0000256" key="1">
    <source>
        <dbReference type="SAM" id="MobiDB-lite"/>
    </source>
</evidence>
<evidence type="ECO:0000313" key="3">
    <source>
        <dbReference type="EMBL" id="RDX45051.1"/>
    </source>
</evidence>
<dbReference type="OrthoDB" id="2322499at2759"/>
<dbReference type="AlphaFoldDB" id="A0A371CXQ3"/>
<dbReference type="Proteomes" id="UP000256964">
    <property type="component" value="Unassembled WGS sequence"/>
</dbReference>
<feature type="region of interest" description="Disordered" evidence="1">
    <location>
        <begin position="1"/>
        <end position="74"/>
    </location>
</feature>
<evidence type="ECO:0000259" key="2">
    <source>
        <dbReference type="PROSITE" id="PS50181"/>
    </source>
</evidence>
<accession>A0A371CXQ3</accession>
<proteinExistence type="predicted"/>
<feature type="domain" description="F-box" evidence="2">
    <location>
        <begin position="81"/>
        <end position="130"/>
    </location>
</feature>
<name>A0A371CXQ3_9APHY</name>
<dbReference type="PROSITE" id="PS50181">
    <property type="entry name" value="FBOX"/>
    <property type="match status" value="1"/>
</dbReference>
<dbReference type="STRING" id="139420.A0A371CXQ3"/>
<dbReference type="InterPro" id="IPR001810">
    <property type="entry name" value="F-box_dom"/>
</dbReference>
<sequence>MPPGSVAALRRSSRLKAKAKAKTPSNAADASQGPEAGSKVVVLRDSDASKRPVKRRRVKTGIQVKQPSSATRDRAGMGLKSESLSMLPDMPMDILYEHLQPLDLLHLARTTKALRKLLMTRSASAIWRCARENVFDLPDCPKDMDEPTYASFMFEPHCQICFRERVKVTVEVLWVCRVRCCKLCFRRNFVELREFHAMFPPQYDALRPALMLRYHVMVTTPSNSIPSSTAYFYSYANHICAGLYFHKRDVDKLLQYLATLNHDAGALEAAQMKCEKTVKDDEEASQLG</sequence>
<feature type="compositionally biased region" description="Basic residues" evidence="1">
    <location>
        <begin position="11"/>
        <end position="21"/>
    </location>
</feature>
<reference evidence="3 4" key="1">
    <citation type="journal article" date="2018" name="Biotechnol. Biofuels">
        <title>Integrative visual omics of the white-rot fungus Polyporus brumalis exposes the biotechnological potential of its oxidative enzymes for delignifying raw plant biomass.</title>
        <authorList>
            <person name="Miyauchi S."/>
            <person name="Rancon A."/>
            <person name="Drula E."/>
            <person name="Hage H."/>
            <person name="Chaduli D."/>
            <person name="Favel A."/>
            <person name="Grisel S."/>
            <person name="Henrissat B."/>
            <person name="Herpoel-Gimbert I."/>
            <person name="Ruiz-Duenas F.J."/>
            <person name="Chevret D."/>
            <person name="Hainaut M."/>
            <person name="Lin J."/>
            <person name="Wang M."/>
            <person name="Pangilinan J."/>
            <person name="Lipzen A."/>
            <person name="Lesage-Meessen L."/>
            <person name="Navarro D."/>
            <person name="Riley R."/>
            <person name="Grigoriev I.V."/>
            <person name="Zhou S."/>
            <person name="Raouche S."/>
            <person name="Rosso M.N."/>
        </authorList>
    </citation>
    <scope>NUCLEOTIDE SEQUENCE [LARGE SCALE GENOMIC DNA]</scope>
    <source>
        <strain evidence="3 4">BRFM 1820</strain>
    </source>
</reference>
<evidence type="ECO:0000313" key="4">
    <source>
        <dbReference type="Proteomes" id="UP000256964"/>
    </source>
</evidence>
<protein>
    <recommendedName>
        <fullName evidence="2">F-box domain-containing protein</fullName>
    </recommendedName>
</protein>